<accession>A0ABQ6D7D1</accession>
<evidence type="ECO:0000313" key="1">
    <source>
        <dbReference type="EMBL" id="GLS45859.1"/>
    </source>
</evidence>
<reference evidence="2" key="1">
    <citation type="journal article" date="2019" name="Int. J. Syst. Evol. Microbiol.">
        <title>The Global Catalogue of Microorganisms (GCM) 10K type strain sequencing project: providing services to taxonomists for standard genome sequencing and annotation.</title>
        <authorList>
            <consortium name="The Broad Institute Genomics Platform"/>
            <consortium name="The Broad Institute Genome Sequencing Center for Infectious Disease"/>
            <person name="Wu L."/>
            <person name="Ma J."/>
        </authorList>
    </citation>
    <scope>NUCLEOTIDE SEQUENCE [LARGE SCALE GENOMIC DNA]</scope>
    <source>
        <strain evidence="2">NBRC 107710</strain>
    </source>
</reference>
<evidence type="ECO:0000313" key="2">
    <source>
        <dbReference type="Proteomes" id="UP001156881"/>
    </source>
</evidence>
<sequence length="172" mass="19427">MLDCERILRAQAYGQAVRRERAAAGEWEQRAVDLAHELAVARAEAAAHDAGRLAQIRALRTALEAVAPMDPVLRRTGRLYADGEREQVWQAFYVDAYDAIARANGLSRCRGAMTPQERADAAEAAVLAEPVRMTWWLWHRRWWWRNVEHRTEAGAIRARSAAARAAREATAR</sequence>
<dbReference type="Proteomes" id="UP001156881">
    <property type="component" value="Unassembled WGS sequence"/>
</dbReference>
<dbReference type="EMBL" id="BSPG01000029">
    <property type="protein sequence ID" value="GLS45859.1"/>
    <property type="molecule type" value="Genomic_DNA"/>
</dbReference>
<organism evidence="1 2">
    <name type="scientific">Methylobacterium brachythecii</name>
    <dbReference type="NCBI Taxonomy" id="1176177"/>
    <lineage>
        <taxon>Bacteria</taxon>
        <taxon>Pseudomonadati</taxon>
        <taxon>Pseudomonadota</taxon>
        <taxon>Alphaproteobacteria</taxon>
        <taxon>Hyphomicrobiales</taxon>
        <taxon>Methylobacteriaceae</taxon>
        <taxon>Methylobacterium</taxon>
    </lineage>
</organism>
<name>A0ABQ6D7D1_9HYPH</name>
<keyword evidence="2" id="KW-1185">Reference proteome</keyword>
<protein>
    <submittedName>
        <fullName evidence="1">Uncharacterized protein</fullName>
    </submittedName>
</protein>
<comment type="caution">
    <text evidence="1">The sequence shown here is derived from an EMBL/GenBank/DDBJ whole genome shotgun (WGS) entry which is preliminary data.</text>
</comment>
<gene>
    <name evidence="1" type="ORF">GCM10007884_38500</name>
</gene>
<proteinExistence type="predicted"/>